<name>A0A8E2AY87_9APHY</name>
<dbReference type="InterPro" id="IPR019378">
    <property type="entry name" value="GDP-Fuc_O-FucTrfase"/>
</dbReference>
<keyword evidence="2" id="KW-0294">Fucose metabolism</keyword>
<sequence length="522" mass="58100">MEHAGAQESVLGPSTRGSRAAPPSLLPMLNFSLGSVHLPPTPTFPKFTLRRRWVSAGLVGMGVLLFGLVLWEGTWVPRWADEAVVLAEKPQPAPLSNATDAAGDGALFQDLYGTEYSHLRPVHYLADPPTANFRDALRNDTKYLTSFLSAGFTNDVMTIANMVFLAMVTSRVPIIPPFTSHINAVADPLTFSDIFDVPRLARALNAPILEWADVKDLAAAEAQRESGQDEVGCWNIWEVDNVFAEGPRGSFTARVLNLDISYTRAPASVKLIPDFEHDSHSSFWALARLDAPNASAEILADPVAHPTRLTEQGHALPPDEQLLCYDYVYYLCASEPFEYELDHYPAWNFVLRHFHWTSDLEQLGKTYLRRTFQLLDDAPIPPFIAIHARRGDFANWCGEASRDTCFPPLSTFNHCVDEIRAELLGTRGIASDTPIPVVLTSDERDETWWGAVAEVGWLRVDHARERTVERYGAFYPVVLDAVVQSFATGFVGTERSTFSTLARRRVTDWNRGVVRMAKWGAG</sequence>
<keyword evidence="5" id="KW-0812">Transmembrane</keyword>
<keyword evidence="3" id="KW-0119">Carbohydrate metabolism</keyword>
<dbReference type="Proteomes" id="UP000250043">
    <property type="component" value="Unassembled WGS sequence"/>
</dbReference>
<dbReference type="AlphaFoldDB" id="A0A8E2AY87"/>
<dbReference type="GO" id="GO:0006004">
    <property type="term" value="P:fucose metabolic process"/>
    <property type="evidence" value="ECO:0007669"/>
    <property type="project" value="UniProtKB-KW"/>
</dbReference>
<evidence type="ECO:0000313" key="7">
    <source>
        <dbReference type="Proteomes" id="UP000250043"/>
    </source>
</evidence>
<evidence type="ECO:0000256" key="3">
    <source>
        <dbReference type="ARBA" id="ARBA00023277"/>
    </source>
</evidence>
<evidence type="ECO:0000256" key="1">
    <source>
        <dbReference type="ARBA" id="ARBA00022679"/>
    </source>
</evidence>
<feature type="region of interest" description="Disordered" evidence="4">
    <location>
        <begin position="1"/>
        <end position="22"/>
    </location>
</feature>
<dbReference type="EMBL" id="KV722442">
    <property type="protein sequence ID" value="OCH88822.1"/>
    <property type="molecule type" value="Genomic_DNA"/>
</dbReference>
<proteinExistence type="predicted"/>
<evidence type="ECO:0000256" key="4">
    <source>
        <dbReference type="SAM" id="MobiDB-lite"/>
    </source>
</evidence>
<keyword evidence="1" id="KW-0808">Transferase</keyword>
<gene>
    <name evidence="6" type="ORF">OBBRIDRAFT_836268</name>
</gene>
<keyword evidence="5" id="KW-1133">Transmembrane helix</keyword>
<keyword evidence="7" id="KW-1185">Reference proteome</keyword>
<keyword evidence="5" id="KW-0472">Membrane</keyword>
<feature type="transmembrane region" description="Helical" evidence="5">
    <location>
        <begin position="53"/>
        <end position="71"/>
    </location>
</feature>
<organism evidence="6 7">
    <name type="scientific">Obba rivulosa</name>
    <dbReference type="NCBI Taxonomy" id="1052685"/>
    <lineage>
        <taxon>Eukaryota</taxon>
        <taxon>Fungi</taxon>
        <taxon>Dikarya</taxon>
        <taxon>Basidiomycota</taxon>
        <taxon>Agaricomycotina</taxon>
        <taxon>Agaricomycetes</taxon>
        <taxon>Polyporales</taxon>
        <taxon>Gelatoporiaceae</taxon>
        <taxon>Obba</taxon>
    </lineage>
</organism>
<evidence type="ECO:0000313" key="6">
    <source>
        <dbReference type="EMBL" id="OCH88822.1"/>
    </source>
</evidence>
<evidence type="ECO:0000256" key="5">
    <source>
        <dbReference type="SAM" id="Phobius"/>
    </source>
</evidence>
<evidence type="ECO:0000256" key="2">
    <source>
        <dbReference type="ARBA" id="ARBA00023253"/>
    </source>
</evidence>
<dbReference type="Gene3D" id="3.40.50.11350">
    <property type="match status" value="1"/>
</dbReference>
<protein>
    <submittedName>
        <fullName evidence="6">Uncharacterized protein</fullName>
    </submittedName>
</protein>
<reference evidence="6 7" key="1">
    <citation type="submission" date="2016-07" db="EMBL/GenBank/DDBJ databases">
        <title>Draft genome of the white-rot fungus Obba rivulosa 3A-2.</title>
        <authorList>
            <consortium name="DOE Joint Genome Institute"/>
            <person name="Miettinen O."/>
            <person name="Riley R."/>
            <person name="Acob R."/>
            <person name="Barry K."/>
            <person name="Cullen D."/>
            <person name="De Vries R."/>
            <person name="Hainaut M."/>
            <person name="Hatakka A."/>
            <person name="Henrissat B."/>
            <person name="Hilden K."/>
            <person name="Kuo R."/>
            <person name="Labutti K."/>
            <person name="Lipzen A."/>
            <person name="Makela M.R."/>
            <person name="Sandor L."/>
            <person name="Spatafora J.W."/>
            <person name="Grigoriev I.V."/>
            <person name="Hibbett D.S."/>
        </authorList>
    </citation>
    <scope>NUCLEOTIDE SEQUENCE [LARGE SCALE GENOMIC DNA]</scope>
    <source>
        <strain evidence="6 7">3A-2</strain>
    </source>
</reference>
<dbReference type="GO" id="GO:0016740">
    <property type="term" value="F:transferase activity"/>
    <property type="evidence" value="ECO:0007669"/>
    <property type="project" value="UniProtKB-KW"/>
</dbReference>
<accession>A0A8E2AY87</accession>
<dbReference type="OrthoDB" id="423313at2759"/>
<dbReference type="CDD" id="cd11296">
    <property type="entry name" value="O-FucT_like"/>
    <property type="match status" value="1"/>
</dbReference>
<dbReference type="Pfam" id="PF10250">
    <property type="entry name" value="O-FucT"/>
    <property type="match status" value="1"/>
</dbReference>